<protein>
    <submittedName>
        <fullName evidence="1">Uncharacterized protein</fullName>
    </submittedName>
</protein>
<dbReference type="RefSeq" id="WP_120761558.1">
    <property type="nucleotide sequence ID" value="NZ_CP032630.1"/>
</dbReference>
<sequence>MQAIAATCNGLSVLFTNLTGAADLQRTGEIDQAQFNAITRVSLAGIRALQQQAAEHQYGLIDQLEALLDAAVPPDGGDPKGEAFDPSSEVFGSARRAVTGACEANGTPVAVWAVVAGG</sequence>
<keyword evidence="2" id="KW-1185">Reference proteome</keyword>
<proteinExistence type="predicted"/>
<dbReference type="KEGG" id="lyd:D7I47_02375"/>
<evidence type="ECO:0000313" key="2">
    <source>
        <dbReference type="Proteomes" id="UP000278886"/>
    </source>
</evidence>
<organism evidence="1 2">
    <name type="scientific">Protaetiibacter intestinalis</name>
    <dbReference type="NCBI Taxonomy" id="2419774"/>
    <lineage>
        <taxon>Bacteria</taxon>
        <taxon>Bacillati</taxon>
        <taxon>Actinomycetota</taxon>
        <taxon>Actinomycetes</taxon>
        <taxon>Micrococcales</taxon>
        <taxon>Microbacteriaceae</taxon>
        <taxon>Protaetiibacter</taxon>
    </lineage>
</organism>
<accession>A0A387B4G8</accession>
<dbReference type="AlphaFoldDB" id="A0A387B4G8"/>
<name>A0A387B4G8_9MICO</name>
<dbReference type="EMBL" id="CP032630">
    <property type="protein sequence ID" value="AYF97207.1"/>
    <property type="molecule type" value="Genomic_DNA"/>
</dbReference>
<dbReference type="Proteomes" id="UP000278886">
    <property type="component" value="Chromosome"/>
</dbReference>
<evidence type="ECO:0000313" key="1">
    <source>
        <dbReference type="EMBL" id="AYF97207.1"/>
    </source>
</evidence>
<reference evidence="2" key="1">
    <citation type="submission" date="2018-09" db="EMBL/GenBank/DDBJ databases">
        <title>Genome sequencing of strain 2DFWR-13.</title>
        <authorList>
            <person name="Heo J."/>
            <person name="Kim S.-J."/>
            <person name="Kwon S.-W."/>
        </authorList>
    </citation>
    <scope>NUCLEOTIDE SEQUENCE [LARGE SCALE GENOMIC DNA]</scope>
    <source>
        <strain evidence="2">2DFWR-13</strain>
    </source>
</reference>
<gene>
    <name evidence="1" type="ORF">D7I47_02375</name>
</gene>